<protein>
    <submittedName>
        <fullName evidence="2">Uncharacterized protein</fullName>
    </submittedName>
</protein>
<dbReference type="Proteomes" id="UP000075613">
    <property type="component" value="Unassembled WGS sequence"/>
</dbReference>
<dbReference type="EMBL" id="LRBG01000004">
    <property type="protein sequence ID" value="KXU90087.1"/>
    <property type="molecule type" value="Genomic_DNA"/>
</dbReference>
<dbReference type="OrthoDB" id="9101846at2"/>
<keyword evidence="3" id="KW-1185">Reference proteome</keyword>
<reference evidence="2 3" key="1">
    <citation type="journal article" date="2015" name="Int. J. Syst. Evol. Microbiol.">
        <title>Burkholderia monticola sp. nov., isolated from mountain soil.</title>
        <authorList>
            <person name="Baek I."/>
            <person name="Seo B."/>
            <person name="Lee I."/>
            <person name="Yi H."/>
            <person name="Chun J."/>
        </authorList>
    </citation>
    <scope>NUCLEOTIDE SEQUENCE [LARGE SCALE GENOMIC DNA]</scope>
    <source>
        <strain evidence="2 3">JC2948</strain>
    </source>
</reference>
<dbReference type="RefSeq" id="WP_062125913.1">
    <property type="nucleotide sequence ID" value="NZ_LRBG01000004.1"/>
</dbReference>
<dbReference type="AlphaFoldDB" id="A0A149PYN0"/>
<organism evidence="2 3">
    <name type="scientific">Paraburkholderia monticola</name>
    <dbReference type="NCBI Taxonomy" id="1399968"/>
    <lineage>
        <taxon>Bacteria</taxon>
        <taxon>Pseudomonadati</taxon>
        <taxon>Pseudomonadota</taxon>
        <taxon>Betaproteobacteria</taxon>
        <taxon>Burkholderiales</taxon>
        <taxon>Burkholderiaceae</taxon>
        <taxon>Paraburkholderia</taxon>
    </lineage>
</organism>
<keyword evidence="1" id="KW-0812">Transmembrane</keyword>
<comment type="caution">
    <text evidence="2">The sequence shown here is derived from an EMBL/GenBank/DDBJ whole genome shotgun (WGS) entry which is preliminary data.</text>
</comment>
<sequence>MTIALNRSSTLRSRWRGRFTRWVRGPTLARDLCIILAVKLVLLMALKYTFFNHPQAEHMMLPPEQVAQALLSVPAPHPSRGDQHAR</sequence>
<accession>A0A149PYN0</accession>
<name>A0A149PYN0_9BURK</name>
<evidence type="ECO:0000313" key="2">
    <source>
        <dbReference type="EMBL" id="KXU90087.1"/>
    </source>
</evidence>
<dbReference type="InterPro" id="IPR054636">
    <property type="entry name" value="CydP"/>
</dbReference>
<evidence type="ECO:0000256" key="1">
    <source>
        <dbReference type="SAM" id="Phobius"/>
    </source>
</evidence>
<keyword evidence="1" id="KW-0472">Membrane</keyword>
<gene>
    <name evidence="2" type="ORF">CI15_07940</name>
</gene>
<feature type="transmembrane region" description="Helical" evidence="1">
    <location>
        <begin position="28"/>
        <end position="50"/>
    </location>
</feature>
<keyword evidence="1" id="KW-1133">Transmembrane helix</keyword>
<evidence type="ECO:0000313" key="3">
    <source>
        <dbReference type="Proteomes" id="UP000075613"/>
    </source>
</evidence>
<dbReference type="STRING" id="1399968.CI15_07940"/>
<dbReference type="NCBIfam" id="NF045611">
    <property type="entry name" value="small_CydP"/>
    <property type="match status" value="1"/>
</dbReference>
<proteinExistence type="predicted"/>